<organism evidence="2 3">
    <name type="scientific">Rhypophila decipiens</name>
    <dbReference type="NCBI Taxonomy" id="261697"/>
    <lineage>
        <taxon>Eukaryota</taxon>
        <taxon>Fungi</taxon>
        <taxon>Dikarya</taxon>
        <taxon>Ascomycota</taxon>
        <taxon>Pezizomycotina</taxon>
        <taxon>Sordariomycetes</taxon>
        <taxon>Sordariomycetidae</taxon>
        <taxon>Sordariales</taxon>
        <taxon>Naviculisporaceae</taxon>
        <taxon>Rhypophila</taxon>
    </lineage>
</organism>
<evidence type="ECO:0000313" key="3">
    <source>
        <dbReference type="Proteomes" id="UP001301769"/>
    </source>
</evidence>
<evidence type="ECO:0000256" key="1">
    <source>
        <dbReference type="SAM" id="MobiDB-lite"/>
    </source>
</evidence>
<dbReference type="EMBL" id="MU858136">
    <property type="protein sequence ID" value="KAK4211999.1"/>
    <property type="molecule type" value="Genomic_DNA"/>
</dbReference>
<name>A0AAN6Y3J2_9PEZI</name>
<proteinExistence type="predicted"/>
<sequence>MATRKTYFLVPGWTYSMDSITLGSIITNPAQPEIALAKSPSIGNLDSHPERTRSLQSQLTSNNPDGGPGLFGTFLNQYGLGNEESLQYDRKSVTSYSFSQMKSANHIPDEQMITRLVDSQRVENYLNNKMPIYMITGIKSVRGAGVTVTSSIGPGWQVSLSVGAAPGSSNGLQSVVYAFRVSEVIARGNGEADSERSVSLNEFNAPAVSESEGNRIAQEKLDKKFGEGTFTLIDGFDEMDEKPCLIVTPSLAPFDILTAGSARTDPTALRGN</sequence>
<dbReference type="AlphaFoldDB" id="A0AAN6Y3J2"/>
<gene>
    <name evidence="2" type="ORF">QBC37DRAFT_425775</name>
</gene>
<dbReference type="Proteomes" id="UP001301769">
    <property type="component" value="Unassembled WGS sequence"/>
</dbReference>
<evidence type="ECO:0000313" key="2">
    <source>
        <dbReference type="EMBL" id="KAK4211999.1"/>
    </source>
</evidence>
<feature type="compositionally biased region" description="Polar residues" evidence="1">
    <location>
        <begin position="54"/>
        <end position="64"/>
    </location>
</feature>
<reference evidence="2" key="1">
    <citation type="journal article" date="2023" name="Mol. Phylogenet. Evol.">
        <title>Genome-scale phylogeny and comparative genomics of the fungal order Sordariales.</title>
        <authorList>
            <person name="Hensen N."/>
            <person name="Bonometti L."/>
            <person name="Westerberg I."/>
            <person name="Brannstrom I.O."/>
            <person name="Guillou S."/>
            <person name="Cros-Aarteil S."/>
            <person name="Calhoun S."/>
            <person name="Haridas S."/>
            <person name="Kuo A."/>
            <person name="Mondo S."/>
            <person name="Pangilinan J."/>
            <person name="Riley R."/>
            <person name="LaButti K."/>
            <person name="Andreopoulos B."/>
            <person name="Lipzen A."/>
            <person name="Chen C."/>
            <person name="Yan M."/>
            <person name="Daum C."/>
            <person name="Ng V."/>
            <person name="Clum A."/>
            <person name="Steindorff A."/>
            <person name="Ohm R.A."/>
            <person name="Martin F."/>
            <person name="Silar P."/>
            <person name="Natvig D.O."/>
            <person name="Lalanne C."/>
            <person name="Gautier V."/>
            <person name="Ament-Velasquez S.L."/>
            <person name="Kruys A."/>
            <person name="Hutchinson M.I."/>
            <person name="Powell A.J."/>
            <person name="Barry K."/>
            <person name="Miller A.N."/>
            <person name="Grigoriev I.V."/>
            <person name="Debuchy R."/>
            <person name="Gladieux P."/>
            <person name="Hiltunen Thoren M."/>
            <person name="Johannesson H."/>
        </authorList>
    </citation>
    <scope>NUCLEOTIDE SEQUENCE</scope>
    <source>
        <strain evidence="2">PSN293</strain>
    </source>
</reference>
<keyword evidence="3" id="KW-1185">Reference proteome</keyword>
<comment type="caution">
    <text evidence="2">The sequence shown here is derived from an EMBL/GenBank/DDBJ whole genome shotgun (WGS) entry which is preliminary data.</text>
</comment>
<accession>A0AAN6Y3J2</accession>
<feature type="region of interest" description="Disordered" evidence="1">
    <location>
        <begin position="40"/>
        <end position="67"/>
    </location>
</feature>
<reference evidence="2" key="2">
    <citation type="submission" date="2023-05" db="EMBL/GenBank/DDBJ databases">
        <authorList>
            <consortium name="Lawrence Berkeley National Laboratory"/>
            <person name="Steindorff A."/>
            <person name="Hensen N."/>
            <person name="Bonometti L."/>
            <person name="Westerberg I."/>
            <person name="Brannstrom I.O."/>
            <person name="Guillou S."/>
            <person name="Cros-Aarteil S."/>
            <person name="Calhoun S."/>
            <person name="Haridas S."/>
            <person name="Kuo A."/>
            <person name="Mondo S."/>
            <person name="Pangilinan J."/>
            <person name="Riley R."/>
            <person name="Labutti K."/>
            <person name="Andreopoulos B."/>
            <person name="Lipzen A."/>
            <person name="Chen C."/>
            <person name="Yanf M."/>
            <person name="Daum C."/>
            <person name="Ng V."/>
            <person name="Clum A."/>
            <person name="Ohm R."/>
            <person name="Martin F."/>
            <person name="Silar P."/>
            <person name="Natvig D."/>
            <person name="Lalanne C."/>
            <person name="Gautier V."/>
            <person name="Ament-Velasquez S.L."/>
            <person name="Kruys A."/>
            <person name="Hutchinson M.I."/>
            <person name="Powell A.J."/>
            <person name="Barry K."/>
            <person name="Miller A.N."/>
            <person name="Grigoriev I.V."/>
            <person name="Debuchy R."/>
            <person name="Gladieux P."/>
            <person name="Thoren M.H."/>
            <person name="Johannesson H."/>
        </authorList>
    </citation>
    <scope>NUCLEOTIDE SEQUENCE</scope>
    <source>
        <strain evidence="2">PSN293</strain>
    </source>
</reference>
<protein>
    <submittedName>
        <fullName evidence="2">Uncharacterized protein</fullName>
    </submittedName>
</protein>